<dbReference type="FunFam" id="2.70.150.10:FF:000002">
    <property type="entry name" value="Copper-transporting ATPase 1, putative"/>
    <property type="match status" value="1"/>
</dbReference>
<dbReference type="InterPro" id="IPR044492">
    <property type="entry name" value="P_typ_ATPase_HD_dom"/>
</dbReference>
<reference evidence="25 26" key="1">
    <citation type="submission" date="2019-03" db="EMBL/GenBank/DDBJ databases">
        <title>This is whole genome sequence of Paenibacillus sp MS74 strain.</title>
        <authorList>
            <person name="Trinh H.N."/>
        </authorList>
    </citation>
    <scope>NUCLEOTIDE SEQUENCE [LARGE SCALE GENOMIC DNA]</scope>
    <source>
        <strain evidence="25 26">MS74</strain>
    </source>
</reference>
<dbReference type="CDD" id="cd00371">
    <property type="entry name" value="HMA"/>
    <property type="match status" value="2"/>
</dbReference>
<evidence type="ECO:0000256" key="18">
    <source>
        <dbReference type="ARBA" id="ARBA00029719"/>
    </source>
</evidence>
<dbReference type="InterPro" id="IPR023214">
    <property type="entry name" value="HAD_sf"/>
</dbReference>
<dbReference type="AlphaFoldDB" id="A0A4R5K7E7"/>
<evidence type="ECO:0000256" key="6">
    <source>
        <dbReference type="ARBA" id="ARBA00022539"/>
    </source>
</evidence>
<evidence type="ECO:0000256" key="22">
    <source>
        <dbReference type="RuleBase" id="RU362081"/>
    </source>
</evidence>
<evidence type="ECO:0000256" key="4">
    <source>
        <dbReference type="ARBA" id="ARBA00022448"/>
    </source>
</evidence>
<sequence>MSEKSSCCGQGDKHQHNHQEQDSDHESCSCGPHEHHHESGDHHVHSHSEDHHGPNCNHGDHHDHDHHSHDHDHKHGDACCGNHSADTVNRTVTIEGMHCGDCALKLEKSISRLDGVAQVQVNFATAKMSLGYDQSKLDFGTITNQIRNLGYSLLEQAAAKQSSIFRIEGMDCADCAQKLEKPVGALVSVNQVMVNYGAAKMTVEHDGSAEQAVIQTVNQAGYTATLETGGKPLQTDERSFWRRNNKVMPTAISGLIFTVAWGLELGNIMSESTSSILYALAMIIGGYRIARTGIYGLRSRTIGMDLLMTVAALGAGLIGQWEEGAAVVFLFSLGETLEAYTMDRTRKSIRGLMDLSPREALVRRNGEDMMIAIEAIQIGDTVIVKPGERIAMDGLISKGSSTVNQAPITGESVPVEKTEGDEVFAGTVNQQGALEVRVTKLSKDNTLSRIITLVEDAQAQKAPSQRFVDVFAKYYTPAVLVIALLIAIIPPLFMGESFQEWFYRALMMLVVSCPCALVISTPVSIVSAIGNAARNGVLIKGGAHLERLGAVSVVAFDKTGTLTAGIPQVTGIIPLDSRTEDEVVSIAAGVESASEHPVAQAIVTKAKQDNVPMKPASMFTSVTGRGAQAIIGGTLFYIGSPRWFIHELNVSLENIKDTVQRLEQQGQTVMILGTDHDIWAIFAVADEIRTTSKSTLEHLKAIGIEKTVMLTGDNRGTAQAVAAKLGDIDVRSELLPEDKVSSIKELMSNHGHVAMIGDGINDAPALATATVGIAMGAAGTDTALETADVALMADDLSKLPYAIGLSRRALWIIKQNIAFSLLIKAVFLIMIFMGTSTLWMAVLADTGSSLIVIANGMRLLRTRVGTTGA</sequence>
<dbReference type="EMBL" id="SMRT01000044">
    <property type="protein sequence ID" value="TDF88140.1"/>
    <property type="molecule type" value="Genomic_DNA"/>
</dbReference>
<evidence type="ECO:0000256" key="12">
    <source>
        <dbReference type="ARBA" id="ARBA00022840"/>
    </source>
</evidence>
<dbReference type="GO" id="GO:0016887">
    <property type="term" value="F:ATP hydrolysis activity"/>
    <property type="evidence" value="ECO:0007669"/>
    <property type="project" value="InterPro"/>
</dbReference>
<evidence type="ECO:0000256" key="20">
    <source>
        <dbReference type="ARBA" id="ARBA00039103"/>
    </source>
</evidence>
<evidence type="ECO:0000256" key="1">
    <source>
        <dbReference type="ARBA" id="ARBA00004651"/>
    </source>
</evidence>
<dbReference type="EC" id="7.2.2.21" evidence="20"/>
<evidence type="ECO:0000256" key="10">
    <source>
        <dbReference type="ARBA" id="ARBA00022737"/>
    </source>
</evidence>
<keyword evidence="11 22" id="KW-0547">Nucleotide-binding</keyword>
<name>A0A4R5K7E7_9BACL</name>
<dbReference type="SFLD" id="SFLDG00002">
    <property type="entry name" value="C1.7:_P-type_atpase_like"/>
    <property type="match status" value="1"/>
</dbReference>
<dbReference type="PRINTS" id="PR00119">
    <property type="entry name" value="CATATPASE"/>
</dbReference>
<comment type="similarity">
    <text evidence="2 22">Belongs to the cation transport ATPase (P-type) (TC 3.A.3) family. Type IB subfamily.</text>
</comment>
<dbReference type="Pfam" id="PF00403">
    <property type="entry name" value="HMA"/>
    <property type="match status" value="2"/>
</dbReference>
<dbReference type="InterPro" id="IPR008250">
    <property type="entry name" value="ATPase_P-typ_transduc_dom_A_sf"/>
</dbReference>
<dbReference type="PANTHER" id="PTHR48085:SF5">
    <property type="entry name" value="CADMIUM_ZINC-TRANSPORTING ATPASE HMA4-RELATED"/>
    <property type="match status" value="1"/>
</dbReference>
<dbReference type="SUPFAM" id="SSF56784">
    <property type="entry name" value="HAD-like"/>
    <property type="match status" value="1"/>
</dbReference>
<evidence type="ECO:0000256" key="17">
    <source>
        <dbReference type="ARBA" id="ARBA00023136"/>
    </source>
</evidence>
<dbReference type="SFLD" id="SFLDF00027">
    <property type="entry name" value="p-type_atpase"/>
    <property type="match status" value="1"/>
</dbReference>
<dbReference type="Gene3D" id="3.40.1110.10">
    <property type="entry name" value="Calcium-transporting ATPase, cytoplasmic domain N"/>
    <property type="match status" value="1"/>
</dbReference>
<evidence type="ECO:0000256" key="9">
    <source>
        <dbReference type="ARBA" id="ARBA00022723"/>
    </source>
</evidence>
<dbReference type="InterPro" id="IPR001757">
    <property type="entry name" value="P_typ_ATPase"/>
</dbReference>
<dbReference type="GO" id="GO:0005886">
    <property type="term" value="C:plasma membrane"/>
    <property type="evidence" value="ECO:0007669"/>
    <property type="project" value="UniProtKB-SubCell"/>
</dbReference>
<dbReference type="NCBIfam" id="TIGR01494">
    <property type="entry name" value="ATPase_P-type"/>
    <property type="match status" value="1"/>
</dbReference>
<comment type="subcellular location">
    <subcellularLocation>
        <location evidence="1">Cell membrane</location>
        <topology evidence="1">Multi-pass membrane protein</topology>
    </subcellularLocation>
</comment>
<keyword evidence="14 22" id="KW-1133">Transmembrane helix</keyword>
<dbReference type="Gene3D" id="2.70.150.10">
    <property type="entry name" value="Calcium-transporting ATPase, cytoplasmic transduction domain A"/>
    <property type="match status" value="1"/>
</dbReference>
<dbReference type="PROSITE" id="PS01047">
    <property type="entry name" value="HMA_1"/>
    <property type="match status" value="2"/>
</dbReference>
<dbReference type="NCBIfam" id="TIGR01511">
    <property type="entry name" value="ATPase-IB1_Cu"/>
    <property type="match status" value="1"/>
</dbReference>
<evidence type="ECO:0000256" key="7">
    <source>
        <dbReference type="ARBA" id="ARBA00022553"/>
    </source>
</evidence>
<dbReference type="Gene3D" id="3.40.50.1000">
    <property type="entry name" value="HAD superfamily/HAD-like"/>
    <property type="match status" value="1"/>
</dbReference>
<evidence type="ECO:0000313" key="25">
    <source>
        <dbReference type="EMBL" id="TDF88140.1"/>
    </source>
</evidence>
<dbReference type="Pfam" id="PF00702">
    <property type="entry name" value="Hydrolase"/>
    <property type="match status" value="1"/>
</dbReference>
<evidence type="ECO:0000256" key="8">
    <source>
        <dbReference type="ARBA" id="ARBA00022692"/>
    </source>
</evidence>
<dbReference type="GO" id="GO:0008551">
    <property type="term" value="F:P-type cadmium transporter activity"/>
    <property type="evidence" value="ECO:0007669"/>
    <property type="project" value="UniProtKB-EC"/>
</dbReference>
<dbReference type="InterPro" id="IPR036163">
    <property type="entry name" value="HMA_dom_sf"/>
</dbReference>
<dbReference type="InterPro" id="IPR006121">
    <property type="entry name" value="HMA_dom"/>
</dbReference>
<dbReference type="InterPro" id="IPR006122">
    <property type="entry name" value="HMA_Cu_ion-bd"/>
</dbReference>
<dbReference type="InterPro" id="IPR036412">
    <property type="entry name" value="HAD-like_sf"/>
</dbReference>
<keyword evidence="17 22" id="KW-0472">Membrane</keyword>
<keyword evidence="26" id="KW-1185">Reference proteome</keyword>
<dbReference type="CDD" id="cd07545">
    <property type="entry name" value="P-type_ATPase_Cd-like"/>
    <property type="match status" value="1"/>
</dbReference>
<keyword evidence="4" id="KW-0813">Transport</keyword>
<dbReference type="GO" id="GO:0005524">
    <property type="term" value="F:ATP binding"/>
    <property type="evidence" value="ECO:0007669"/>
    <property type="project" value="UniProtKB-UniRule"/>
</dbReference>
<gene>
    <name evidence="25" type="primary">cadA</name>
    <name evidence="25" type="ORF">E1757_35380</name>
</gene>
<keyword evidence="16" id="KW-0406">Ion transport</keyword>
<dbReference type="InterPro" id="IPR051014">
    <property type="entry name" value="Cation_Transport_ATPase_IB"/>
</dbReference>
<comment type="caution">
    <text evidence="25">The sequence shown here is derived from an EMBL/GenBank/DDBJ whole genome shotgun (WGS) entry which is preliminary data.</text>
</comment>
<evidence type="ECO:0000256" key="21">
    <source>
        <dbReference type="ARBA" id="ARBA00049338"/>
    </source>
</evidence>
<feature type="domain" description="HMA" evidence="24">
    <location>
        <begin position="88"/>
        <end position="154"/>
    </location>
</feature>
<dbReference type="PROSITE" id="PS01229">
    <property type="entry name" value="COF_2"/>
    <property type="match status" value="1"/>
</dbReference>
<feature type="transmembrane region" description="Helical" evidence="22">
    <location>
        <begin position="505"/>
        <end position="530"/>
    </location>
</feature>
<dbReference type="InterPro" id="IPR017969">
    <property type="entry name" value="Heavy-metal-associated_CS"/>
</dbReference>
<dbReference type="PANTHER" id="PTHR48085">
    <property type="entry name" value="CADMIUM/ZINC-TRANSPORTING ATPASE HMA2-RELATED"/>
    <property type="match status" value="1"/>
</dbReference>
<evidence type="ECO:0000256" key="16">
    <source>
        <dbReference type="ARBA" id="ARBA00023065"/>
    </source>
</evidence>
<dbReference type="PROSITE" id="PS00154">
    <property type="entry name" value="ATPASE_E1_E2"/>
    <property type="match status" value="1"/>
</dbReference>
<keyword evidence="12 22" id="KW-0067">ATP-binding</keyword>
<dbReference type="InterPro" id="IPR023299">
    <property type="entry name" value="ATPase_P-typ_cyto_dom_N"/>
</dbReference>
<dbReference type="InterPro" id="IPR023298">
    <property type="entry name" value="ATPase_P-typ_TM_dom_sf"/>
</dbReference>
<dbReference type="OrthoDB" id="9813266at2"/>
<dbReference type="InterPro" id="IPR059000">
    <property type="entry name" value="ATPase_P-type_domA"/>
</dbReference>
<evidence type="ECO:0000313" key="26">
    <source>
        <dbReference type="Proteomes" id="UP000295636"/>
    </source>
</evidence>
<dbReference type="NCBIfam" id="TIGR01512">
    <property type="entry name" value="ATPase-IB2_Cd"/>
    <property type="match status" value="1"/>
</dbReference>
<feature type="region of interest" description="Disordered" evidence="23">
    <location>
        <begin position="1"/>
        <end position="76"/>
    </location>
</feature>
<feature type="domain" description="HMA" evidence="24">
    <location>
        <begin position="161"/>
        <end position="225"/>
    </location>
</feature>
<dbReference type="Pfam" id="PF00122">
    <property type="entry name" value="E1-E2_ATPase"/>
    <property type="match status" value="1"/>
</dbReference>
<dbReference type="InterPro" id="IPR018303">
    <property type="entry name" value="ATPase_P-typ_P_site"/>
</dbReference>
<organism evidence="25 26">
    <name type="scientific">Paenibacillus piri</name>
    <dbReference type="NCBI Taxonomy" id="2547395"/>
    <lineage>
        <taxon>Bacteria</taxon>
        <taxon>Bacillati</taxon>
        <taxon>Bacillota</taxon>
        <taxon>Bacilli</taxon>
        <taxon>Bacillales</taxon>
        <taxon>Paenibacillaceae</taxon>
        <taxon>Paenibacillus</taxon>
    </lineage>
</organism>
<keyword evidence="10" id="KW-0677">Repeat</keyword>
<dbReference type="GO" id="GO:0005507">
    <property type="term" value="F:copper ion binding"/>
    <property type="evidence" value="ECO:0007669"/>
    <property type="project" value="InterPro"/>
</dbReference>
<keyword evidence="7" id="KW-0597">Phosphoprotein</keyword>
<dbReference type="SUPFAM" id="SSF55008">
    <property type="entry name" value="HMA, heavy metal-associated domain"/>
    <property type="match status" value="2"/>
</dbReference>
<dbReference type="SFLD" id="SFLDS00003">
    <property type="entry name" value="Haloacid_Dehalogenase"/>
    <property type="match status" value="1"/>
</dbReference>
<dbReference type="Proteomes" id="UP000295636">
    <property type="component" value="Unassembled WGS sequence"/>
</dbReference>
<accession>A0A4R5K7E7</accession>
<feature type="transmembrane region" description="Helical" evidence="22">
    <location>
        <begin position="275"/>
        <end position="290"/>
    </location>
</feature>
<dbReference type="RefSeq" id="WP_133237129.1">
    <property type="nucleotide sequence ID" value="NZ_SMRT01000044.1"/>
</dbReference>
<dbReference type="NCBIfam" id="TIGR01525">
    <property type="entry name" value="ATPase-IB_hvy"/>
    <property type="match status" value="1"/>
</dbReference>
<evidence type="ECO:0000256" key="13">
    <source>
        <dbReference type="ARBA" id="ARBA00022967"/>
    </source>
</evidence>
<keyword evidence="8 22" id="KW-0812">Transmembrane</keyword>
<keyword evidence="25" id="KW-0378">Hydrolase</keyword>
<evidence type="ECO:0000256" key="15">
    <source>
        <dbReference type="ARBA" id="ARBA00023008"/>
    </source>
</evidence>
<evidence type="ECO:0000256" key="2">
    <source>
        <dbReference type="ARBA" id="ARBA00006024"/>
    </source>
</evidence>
<evidence type="ECO:0000256" key="23">
    <source>
        <dbReference type="SAM" id="MobiDB-lite"/>
    </source>
</evidence>
<keyword evidence="5 22" id="KW-1003">Cell membrane</keyword>
<comment type="catalytic activity">
    <reaction evidence="21">
        <text>Cd(2+)(in) + ATP + H2O = Cd(2+)(out) + ADP + phosphate + H(+)</text>
        <dbReference type="Rhea" id="RHEA:12132"/>
        <dbReference type="ChEBI" id="CHEBI:15377"/>
        <dbReference type="ChEBI" id="CHEBI:15378"/>
        <dbReference type="ChEBI" id="CHEBI:30616"/>
        <dbReference type="ChEBI" id="CHEBI:43474"/>
        <dbReference type="ChEBI" id="CHEBI:48775"/>
        <dbReference type="ChEBI" id="CHEBI:456216"/>
        <dbReference type="EC" id="7.2.2.21"/>
    </reaction>
</comment>
<feature type="transmembrane region" description="Helical" evidence="22">
    <location>
        <begin position="816"/>
        <end position="833"/>
    </location>
</feature>
<evidence type="ECO:0000256" key="19">
    <source>
        <dbReference type="ARBA" id="ARBA00033239"/>
    </source>
</evidence>
<keyword evidence="6" id="KW-0104">Cadmium</keyword>
<keyword evidence="13" id="KW-1278">Translocase</keyword>
<dbReference type="NCBIfam" id="TIGR00003">
    <property type="entry name" value="copper ion binding protein"/>
    <property type="match status" value="2"/>
</dbReference>
<protein>
    <recommendedName>
        <fullName evidence="3">Copper-exporting P-type ATPase</fullName>
        <ecNumber evidence="20">7.2.2.21</ecNumber>
    </recommendedName>
    <alternativeName>
        <fullName evidence="18">Copper-exporting P-type ATPase A</fullName>
    </alternativeName>
    <alternativeName>
        <fullName evidence="19">Cu(+)-exporting ATPase</fullName>
    </alternativeName>
</protein>
<feature type="compositionally biased region" description="Basic and acidic residues" evidence="23">
    <location>
        <begin position="11"/>
        <end position="76"/>
    </location>
</feature>
<feature type="transmembrane region" description="Helical" evidence="22">
    <location>
        <begin position="247"/>
        <end position="263"/>
    </location>
</feature>
<keyword evidence="15" id="KW-0186">Copper</keyword>
<proteinExistence type="inferred from homology"/>
<dbReference type="SUPFAM" id="SSF81653">
    <property type="entry name" value="Calcium ATPase, transduction domain A"/>
    <property type="match status" value="1"/>
</dbReference>
<evidence type="ECO:0000256" key="5">
    <source>
        <dbReference type="ARBA" id="ARBA00022475"/>
    </source>
</evidence>
<dbReference type="PRINTS" id="PR00941">
    <property type="entry name" value="CDATPASE"/>
</dbReference>
<keyword evidence="9 22" id="KW-0479">Metal-binding</keyword>
<evidence type="ECO:0000256" key="14">
    <source>
        <dbReference type="ARBA" id="ARBA00022989"/>
    </source>
</evidence>
<evidence type="ECO:0000256" key="11">
    <source>
        <dbReference type="ARBA" id="ARBA00022741"/>
    </source>
</evidence>
<dbReference type="InterPro" id="IPR027256">
    <property type="entry name" value="P-typ_ATPase_IB"/>
</dbReference>
<evidence type="ECO:0000256" key="3">
    <source>
        <dbReference type="ARBA" id="ARBA00015102"/>
    </source>
</evidence>
<evidence type="ECO:0000259" key="24">
    <source>
        <dbReference type="PROSITE" id="PS50846"/>
    </source>
</evidence>
<dbReference type="PROSITE" id="PS50846">
    <property type="entry name" value="HMA_2"/>
    <property type="match status" value="2"/>
</dbReference>
<feature type="transmembrane region" description="Helical" evidence="22">
    <location>
        <begin position="474"/>
        <end position="493"/>
    </location>
</feature>
<dbReference type="SUPFAM" id="SSF81665">
    <property type="entry name" value="Calcium ATPase, transmembrane domain M"/>
    <property type="match status" value="1"/>
</dbReference>
<dbReference type="Gene3D" id="3.30.70.100">
    <property type="match status" value="2"/>
</dbReference>